<dbReference type="Pfam" id="PF13396">
    <property type="entry name" value="PLDc_N"/>
    <property type="match status" value="1"/>
</dbReference>
<dbReference type="RefSeq" id="WP_185031644.1">
    <property type="nucleotide sequence ID" value="NZ_JACHMQ010000001.1"/>
</dbReference>
<gene>
    <name evidence="8" type="ORF">BKA00_006578</name>
</gene>
<sequence>MQFPLLNIFLTMVWFFLMVMWFWLVIRVIGDVFRDDTLGGGAKAAWAIFVICLPFLGVFVYLMARGSGMGGRESAREYRRETLPTAGTGDDRLTRAQTNELVRLADLKNHGDLTSAEYDLAKSHVLSG</sequence>
<protein>
    <recommendedName>
        <fullName evidence="7">Cardiolipin synthase N-terminal domain-containing protein</fullName>
    </recommendedName>
</protein>
<evidence type="ECO:0000256" key="5">
    <source>
        <dbReference type="ARBA" id="ARBA00023136"/>
    </source>
</evidence>
<evidence type="ECO:0000256" key="6">
    <source>
        <dbReference type="SAM" id="Phobius"/>
    </source>
</evidence>
<comment type="subcellular location">
    <subcellularLocation>
        <location evidence="1">Cell membrane</location>
        <topology evidence="1">Multi-pass membrane protein</topology>
    </subcellularLocation>
</comment>
<evidence type="ECO:0000259" key="7">
    <source>
        <dbReference type="Pfam" id="PF13396"/>
    </source>
</evidence>
<comment type="caution">
    <text evidence="8">The sequence shown here is derived from an EMBL/GenBank/DDBJ whole genome shotgun (WGS) entry which is preliminary data.</text>
</comment>
<dbReference type="AlphaFoldDB" id="A0A7X0L2W3"/>
<evidence type="ECO:0000256" key="3">
    <source>
        <dbReference type="ARBA" id="ARBA00022692"/>
    </source>
</evidence>
<dbReference type="GO" id="GO:0005886">
    <property type="term" value="C:plasma membrane"/>
    <property type="evidence" value="ECO:0007669"/>
    <property type="project" value="UniProtKB-SubCell"/>
</dbReference>
<keyword evidence="4 6" id="KW-1133">Transmembrane helix</keyword>
<organism evidence="8 9">
    <name type="scientific">Actinomadura coerulea</name>
    <dbReference type="NCBI Taxonomy" id="46159"/>
    <lineage>
        <taxon>Bacteria</taxon>
        <taxon>Bacillati</taxon>
        <taxon>Actinomycetota</taxon>
        <taxon>Actinomycetes</taxon>
        <taxon>Streptosporangiales</taxon>
        <taxon>Thermomonosporaceae</taxon>
        <taxon>Actinomadura</taxon>
    </lineage>
</organism>
<feature type="transmembrane region" description="Helical" evidence="6">
    <location>
        <begin position="5"/>
        <end position="24"/>
    </location>
</feature>
<evidence type="ECO:0000256" key="2">
    <source>
        <dbReference type="ARBA" id="ARBA00022475"/>
    </source>
</evidence>
<evidence type="ECO:0000256" key="1">
    <source>
        <dbReference type="ARBA" id="ARBA00004651"/>
    </source>
</evidence>
<keyword evidence="5 6" id="KW-0472">Membrane</keyword>
<keyword evidence="3 6" id="KW-0812">Transmembrane</keyword>
<dbReference type="EMBL" id="JACHMQ010000001">
    <property type="protein sequence ID" value="MBB6399664.1"/>
    <property type="molecule type" value="Genomic_DNA"/>
</dbReference>
<proteinExistence type="predicted"/>
<reference evidence="8 9" key="1">
    <citation type="submission" date="2020-08" db="EMBL/GenBank/DDBJ databases">
        <title>Sequencing the genomes of 1000 actinobacteria strains.</title>
        <authorList>
            <person name="Klenk H.-P."/>
        </authorList>
    </citation>
    <scope>NUCLEOTIDE SEQUENCE [LARGE SCALE GENOMIC DNA]</scope>
    <source>
        <strain evidence="8 9">DSM 43675</strain>
    </source>
</reference>
<evidence type="ECO:0000313" key="8">
    <source>
        <dbReference type="EMBL" id="MBB6399664.1"/>
    </source>
</evidence>
<keyword evidence="2" id="KW-1003">Cell membrane</keyword>
<dbReference type="InterPro" id="IPR027379">
    <property type="entry name" value="CLS_N"/>
</dbReference>
<dbReference type="Proteomes" id="UP000546324">
    <property type="component" value="Unassembled WGS sequence"/>
</dbReference>
<feature type="transmembrane region" description="Helical" evidence="6">
    <location>
        <begin position="44"/>
        <end position="64"/>
    </location>
</feature>
<name>A0A7X0L2W3_9ACTN</name>
<evidence type="ECO:0000313" key="9">
    <source>
        <dbReference type="Proteomes" id="UP000546324"/>
    </source>
</evidence>
<keyword evidence="9" id="KW-1185">Reference proteome</keyword>
<feature type="domain" description="Cardiolipin synthase N-terminal" evidence="7">
    <location>
        <begin position="19"/>
        <end position="65"/>
    </location>
</feature>
<evidence type="ECO:0000256" key="4">
    <source>
        <dbReference type="ARBA" id="ARBA00022989"/>
    </source>
</evidence>
<accession>A0A7X0L2W3</accession>